<dbReference type="Pfam" id="PF13426">
    <property type="entry name" value="PAS_9"/>
    <property type="match status" value="2"/>
</dbReference>
<dbReference type="Pfam" id="PF02518">
    <property type="entry name" value="HATPase_c"/>
    <property type="match status" value="1"/>
</dbReference>
<keyword evidence="6" id="KW-1133">Transmembrane helix</keyword>
<feature type="domain" description="PAS" evidence="8">
    <location>
        <begin position="767"/>
        <end position="820"/>
    </location>
</feature>
<dbReference type="GO" id="GO:0000155">
    <property type="term" value="F:phosphorelay sensor kinase activity"/>
    <property type="evidence" value="ECO:0007669"/>
    <property type="project" value="InterPro"/>
</dbReference>
<feature type="domain" description="PAS" evidence="8">
    <location>
        <begin position="485"/>
        <end position="557"/>
    </location>
</feature>
<name>A0A7W7Y6R0_9BACT</name>
<dbReference type="SUPFAM" id="SSF55874">
    <property type="entry name" value="ATPase domain of HSP90 chaperone/DNA topoisomerase II/histidine kinase"/>
    <property type="match status" value="1"/>
</dbReference>
<sequence length="1256" mass="142961">MQDHCISSQCRTTGINVLISLLVALLLWLLSFAYLDHRREESFNIYLDRSLYAQDIAWQATTGMYRLTAQAYFDAYILTEETLELLRRAQDPTQRDQARSDLYTHLQPAYQELQELGIRHLHFHLPDTTSLLRFFQPDRYGDPLLDIRPTVRKANTTLQPAYGFETGRTISGFRITHPVLAQGDHLGSVELSMPIPAMHEEMQRLLPQHKVDLVLKKEHVQDIHFAEHQEHLIQWSEFESLVSQAVWQEDTTMSQLASKLGPRLADDSRAREIVASGRNGAVALPVGSEYFGVTFTAINDTRGNHVGFVTSFSTAPQLTADYQTFRTSLVMVTLVMLLLAVVIFALLRNRSIVMQQRQRLQIINDTLGEGLYVINNHGVITDVNRRAQELLGYSARELIGRIAHDTFHCHKENNYIPMHQCHIYIAVSQGREFTGHEQFYRHDGSAFTARVTSRPILRGEKVVGSVTSFADISEQLKMQQQLRDNEERLRLTMESVAIGLWQWDVLNGTFSWDDICYRMLGYEPNAFTVSYGRWLKMIHPDDVDDAVAQVQRQLKQGITFVVELRYRTADDNWRWIQVRGNVAQWDAHGQPQRVLGTHIDIQRRKQAQLELSSVLHRQETLLASSPAVIFSINPGDLATLTSISGNITHILGYDPSEVTGKLEWIATVVHPDDLEGLQHKQAYWLSVGAGGRCVHEYRMKSTIDSRHHGEWVWVEDMRQAVYDSNGKVVEVVGAFHDISEKVEAQQRLDRIATHVPGMIFEYCLCPDGSSYFSYTSEGVREIYGIAPGEVSQDASKVFQVVHPDDLEKVETSIKRSAQSLRPWQCEYRVILHNGKERWLRGESTPQQQEDGSVHWYGYISDISDRKMYESMLQDFNEALSLQVERELNNALEQENRFQLLFNAIPDAVVAHGYLQDSSPTLFTEVNDRACELFGYRRDELLQLTPMDLHSPNEHEEVLHNSLKLLKEGKVQLEAELLRSDGSLFCAEITVHRQQLRGKPMALTVVRDISVRKQRERERQRNEQALIQQSKMAELGGMMGAIAHQWKQPLNNAAIMLQSIPELYQDGELNLEDIDKTIADIMNLLDFMAETIDDFRSFFKPSTEISLFNLQQSINQVLQIMKGQIDSDLIEVQVASVAPGEQLIVRGYPSEFQQVALNVINNAREVLIERKVSPATISIEYDSTEQHAILRIRDNGGGIPKHMLPDKLFEPFTSTKGEKGTGIGLSLSSRIMEKMHGAISASNDAQGAVFTILLPRG</sequence>
<evidence type="ECO:0000313" key="11">
    <source>
        <dbReference type="Proteomes" id="UP000528322"/>
    </source>
</evidence>
<dbReference type="SMART" id="SM00091">
    <property type="entry name" value="PAS"/>
    <property type="match status" value="5"/>
</dbReference>
<dbReference type="InterPro" id="IPR035965">
    <property type="entry name" value="PAS-like_dom_sf"/>
</dbReference>
<dbReference type="InterPro" id="IPR005467">
    <property type="entry name" value="His_kinase_dom"/>
</dbReference>
<dbReference type="EC" id="2.7.13.3" evidence="2"/>
<dbReference type="Gene3D" id="3.30.565.10">
    <property type="entry name" value="Histidine kinase-like ATPase, C-terminal domain"/>
    <property type="match status" value="1"/>
</dbReference>
<feature type="domain" description="PAC" evidence="9">
    <location>
        <begin position="560"/>
        <end position="613"/>
    </location>
</feature>
<feature type="domain" description="Histidine kinase" evidence="7">
    <location>
        <begin position="1040"/>
        <end position="1256"/>
    </location>
</feature>
<dbReference type="PROSITE" id="PS50109">
    <property type="entry name" value="HIS_KIN"/>
    <property type="match status" value="1"/>
</dbReference>
<feature type="domain" description="PAC" evidence="9">
    <location>
        <begin position="823"/>
        <end position="874"/>
    </location>
</feature>
<dbReference type="InterPro" id="IPR036097">
    <property type="entry name" value="HisK_dim/P_sf"/>
</dbReference>
<feature type="domain" description="PAS" evidence="8">
    <location>
        <begin position="614"/>
        <end position="678"/>
    </location>
</feature>
<comment type="caution">
    <text evidence="10">The sequence shown here is derived from an EMBL/GenBank/DDBJ whole genome shotgun (WGS) entry which is preliminary data.</text>
</comment>
<evidence type="ECO:0000256" key="6">
    <source>
        <dbReference type="SAM" id="Phobius"/>
    </source>
</evidence>
<accession>A0A7W7Y6R0</accession>
<keyword evidence="6" id="KW-0812">Transmembrane</keyword>
<evidence type="ECO:0000259" key="7">
    <source>
        <dbReference type="PROSITE" id="PS50109"/>
    </source>
</evidence>
<dbReference type="RefSeq" id="WP_183733850.1">
    <property type="nucleotide sequence ID" value="NZ_JACHID010000016.1"/>
</dbReference>
<evidence type="ECO:0000256" key="5">
    <source>
        <dbReference type="ARBA" id="ARBA00022777"/>
    </source>
</evidence>
<dbReference type="Gene3D" id="1.10.287.130">
    <property type="match status" value="1"/>
</dbReference>
<dbReference type="SMART" id="SM00387">
    <property type="entry name" value="HATPase_c"/>
    <property type="match status" value="1"/>
</dbReference>
<dbReference type="InterPro" id="IPR000014">
    <property type="entry name" value="PAS"/>
</dbReference>
<feature type="transmembrane region" description="Helical" evidence="6">
    <location>
        <begin position="329"/>
        <end position="347"/>
    </location>
</feature>
<keyword evidence="11" id="KW-1185">Reference proteome</keyword>
<dbReference type="Pfam" id="PF14827">
    <property type="entry name" value="dCache_3"/>
    <property type="match status" value="1"/>
</dbReference>
<feature type="domain" description="PAS" evidence="8">
    <location>
        <begin position="356"/>
        <end position="401"/>
    </location>
</feature>
<keyword evidence="3" id="KW-0597">Phosphoprotein</keyword>
<dbReference type="NCBIfam" id="TIGR00229">
    <property type="entry name" value="sensory_box"/>
    <property type="match status" value="5"/>
</dbReference>
<evidence type="ECO:0000259" key="8">
    <source>
        <dbReference type="PROSITE" id="PS50112"/>
    </source>
</evidence>
<protein>
    <recommendedName>
        <fullName evidence="2">histidine kinase</fullName>
        <ecNumber evidence="2">2.7.13.3</ecNumber>
    </recommendedName>
</protein>
<dbReference type="InterPro" id="IPR052162">
    <property type="entry name" value="Sensor_kinase/Photoreceptor"/>
</dbReference>
<dbReference type="InterPro" id="IPR003594">
    <property type="entry name" value="HATPase_dom"/>
</dbReference>
<dbReference type="InterPro" id="IPR001610">
    <property type="entry name" value="PAC"/>
</dbReference>
<dbReference type="SUPFAM" id="SSF55785">
    <property type="entry name" value="PYP-like sensor domain (PAS domain)"/>
    <property type="match status" value="5"/>
</dbReference>
<evidence type="ECO:0000256" key="1">
    <source>
        <dbReference type="ARBA" id="ARBA00000085"/>
    </source>
</evidence>
<feature type="domain" description="PAC" evidence="9">
    <location>
        <begin position="697"/>
        <end position="750"/>
    </location>
</feature>
<reference evidence="10 11" key="1">
    <citation type="submission" date="2020-08" db="EMBL/GenBank/DDBJ databases">
        <title>Genomic Encyclopedia of Type Strains, Phase IV (KMG-IV): sequencing the most valuable type-strain genomes for metagenomic binning, comparative biology and taxonomic classification.</title>
        <authorList>
            <person name="Goeker M."/>
        </authorList>
    </citation>
    <scope>NUCLEOTIDE SEQUENCE [LARGE SCALE GENOMIC DNA]</scope>
    <source>
        <strain evidence="10 11">DSM 22071</strain>
    </source>
</reference>
<evidence type="ECO:0000256" key="4">
    <source>
        <dbReference type="ARBA" id="ARBA00022679"/>
    </source>
</evidence>
<dbReference type="Proteomes" id="UP000528322">
    <property type="component" value="Unassembled WGS sequence"/>
</dbReference>
<evidence type="ECO:0000313" key="10">
    <source>
        <dbReference type="EMBL" id="MBB5022752.1"/>
    </source>
</evidence>
<feature type="transmembrane region" description="Helical" evidence="6">
    <location>
        <begin position="17"/>
        <end position="35"/>
    </location>
</feature>
<dbReference type="EMBL" id="JACHID010000016">
    <property type="protein sequence ID" value="MBB5022752.1"/>
    <property type="molecule type" value="Genomic_DNA"/>
</dbReference>
<dbReference type="SMART" id="SM00086">
    <property type="entry name" value="PAC"/>
    <property type="match status" value="5"/>
</dbReference>
<dbReference type="AlphaFoldDB" id="A0A7W7Y6R0"/>
<keyword evidence="5" id="KW-0418">Kinase</keyword>
<dbReference type="PROSITE" id="PS50113">
    <property type="entry name" value="PAC"/>
    <property type="match status" value="4"/>
</dbReference>
<dbReference type="PANTHER" id="PTHR43304:SF1">
    <property type="entry name" value="PAC DOMAIN-CONTAINING PROTEIN"/>
    <property type="match status" value="1"/>
</dbReference>
<proteinExistence type="predicted"/>
<keyword evidence="4" id="KW-0808">Transferase</keyword>
<organism evidence="10 11">
    <name type="scientific">Desulfurispira natronophila</name>
    <dbReference type="NCBI Taxonomy" id="682562"/>
    <lineage>
        <taxon>Bacteria</taxon>
        <taxon>Pseudomonadati</taxon>
        <taxon>Chrysiogenota</taxon>
        <taxon>Chrysiogenia</taxon>
        <taxon>Chrysiogenales</taxon>
        <taxon>Chrysiogenaceae</taxon>
        <taxon>Desulfurispira</taxon>
    </lineage>
</organism>
<evidence type="ECO:0000256" key="2">
    <source>
        <dbReference type="ARBA" id="ARBA00012438"/>
    </source>
</evidence>
<dbReference type="CDD" id="cd00130">
    <property type="entry name" value="PAS"/>
    <property type="match status" value="5"/>
</dbReference>
<feature type="domain" description="PAC" evidence="9">
    <location>
        <begin position="433"/>
        <end position="484"/>
    </location>
</feature>
<keyword evidence="6" id="KW-0472">Membrane</keyword>
<gene>
    <name evidence="10" type="ORF">HNR37_002096</name>
</gene>
<dbReference type="Pfam" id="PF08447">
    <property type="entry name" value="PAS_3"/>
    <property type="match status" value="3"/>
</dbReference>
<dbReference type="InterPro" id="IPR013655">
    <property type="entry name" value="PAS_fold_3"/>
</dbReference>
<dbReference type="Gene3D" id="2.10.70.100">
    <property type="match status" value="1"/>
</dbReference>
<dbReference type="PANTHER" id="PTHR43304">
    <property type="entry name" value="PHYTOCHROME-LIKE PROTEIN CPH1"/>
    <property type="match status" value="1"/>
</dbReference>
<dbReference type="InterPro" id="IPR000700">
    <property type="entry name" value="PAS-assoc_C"/>
</dbReference>
<feature type="domain" description="PAS" evidence="8">
    <location>
        <begin position="893"/>
        <end position="968"/>
    </location>
</feature>
<dbReference type="InterPro" id="IPR004358">
    <property type="entry name" value="Sig_transdc_His_kin-like_C"/>
</dbReference>
<dbReference type="Gene3D" id="3.30.450.20">
    <property type="entry name" value="PAS domain"/>
    <property type="match status" value="5"/>
</dbReference>
<comment type="catalytic activity">
    <reaction evidence="1">
        <text>ATP + protein L-histidine = ADP + protein N-phospho-L-histidine.</text>
        <dbReference type="EC" id="2.7.13.3"/>
    </reaction>
</comment>
<dbReference type="PRINTS" id="PR00344">
    <property type="entry name" value="BCTRLSENSOR"/>
</dbReference>
<dbReference type="InterPro" id="IPR036890">
    <property type="entry name" value="HATPase_C_sf"/>
</dbReference>
<dbReference type="SUPFAM" id="SSF47384">
    <property type="entry name" value="Homodimeric domain of signal transducing histidine kinase"/>
    <property type="match status" value="1"/>
</dbReference>
<evidence type="ECO:0000259" key="9">
    <source>
        <dbReference type="PROSITE" id="PS50113"/>
    </source>
</evidence>
<evidence type="ECO:0000256" key="3">
    <source>
        <dbReference type="ARBA" id="ARBA00022553"/>
    </source>
</evidence>
<dbReference type="InterPro" id="IPR029150">
    <property type="entry name" value="dCache_3"/>
</dbReference>
<dbReference type="PROSITE" id="PS50112">
    <property type="entry name" value="PAS"/>
    <property type="match status" value="5"/>
</dbReference>